<organism evidence="2">
    <name type="scientific">Spironucleus salmonicida</name>
    <dbReference type="NCBI Taxonomy" id="348837"/>
    <lineage>
        <taxon>Eukaryota</taxon>
        <taxon>Metamonada</taxon>
        <taxon>Diplomonadida</taxon>
        <taxon>Hexamitidae</taxon>
        <taxon>Hexamitinae</taxon>
        <taxon>Spironucleus</taxon>
    </lineage>
</organism>
<dbReference type="AlphaFoldDB" id="V6LRD2"/>
<protein>
    <submittedName>
        <fullName evidence="2">Uncharacterized protein</fullName>
    </submittedName>
</protein>
<proteinExistence type="predicted"/>
<sequence length="186" mass="19963">MSSLNWSNCAFSSAGISQKLSLPVPFSPFSPKSAMPQNRSKQLKQGSSSPISLILSSMIRSSTIAKFMTTAILCALTLTKHAASAGLQSASFCGSLAVKHSNRGHSCATSSRKVNIFWLGQQVRRLELLGGQQRVVGHQRLRAGGVDLQLAQKSMRLSWGASMRQNAQPAEFERKPVQTGSAASED</sequence>
<feature type="region of interest" description="Disordered" evidence="1">
    <location>
        <begin position="165"/>
        <end position="186"/>
    </location>
</feature>
<gene>
    <name evidence="2" type="ORF">SS50377_13143</name>
</gene>
<accession>V6LRD2</accession>
<reference evidence="2" key="1">
    <citation type="journal article" date="2014" name="PLoS Genet.">
        <title>The Genome of Spironucleus salmonicida Highlights a Fish Pathogen Adapted to Fluctuating Environments.</title>
        <authorList>
            <person name="Xu F."/>
            <person name="Jerlstrom-Hultqvist J."/>
            <person name="Einarsson E."/>
            <person name="Astvaldsson A."/>
            <person name="Svard S.G."/>
            <person name="Andersson J.O."/>
        </authorList>
    </citation>
    <scope>NUCLEOTIDE SEQUENCE</scope>
</reference>
<name>V6LRD2_9EUKA</name>
<evidence type="ECO:0000313" key="2">
    <source>
        <dbReference type="EMBL" id="EST46813.1"/>
    </source>
</evidence>
<evidence type="ECO:0000256" key="1">
    <source>
        <dbReference type="SAM" id="MobiDB-lite"/>
    </source>
</evidence>
<feature type="non-terminal residue" evidence="2">
    <location>
        <position position="186"/>
    </location>
</feature>
<dbReference type="EMBL" id="KI546061">
    <property type="protein sequence ID" value="EST46813.1"/>
    <property type="molecule type" value="Genomic_DNA"/>
</dbReference>